<reference evidence="1 2" key="1">
    <citation type="submission" date="2021-06" db="EMBL/GenBank/DDBJ databases">
        <authorList>
            <person name="Palmer J.M."/>
        </authorList>
    </citation>
    <scope>NUCLEOTIDE SEQUENCE [LARGE SCALE GENOMIC DNA]</scope>
    <source>
        <strain evidence="1 2">CL_MEX2019</strain>
        <tissue evidence="1">Muscle</tissue>
    </source>
</reference>
<evidence type="ECO:0000313" key="2">
    <source>
        <dbReference type="Proteomes" id="UP001352852"/>
    </source>
</evidence>
<sequence length="76" mass="8604">MNLLLRNSPPLLTTIDLGAVSQLSLALHHSSSSKLTTSHMSLCMWVKTIKRTMTTTTWLDQATFTTQTRAFWTCEF</sequence>
<accession>A0ABU7F148</accession>
<organism evidence="1 2">
    <name type="scientific">Characodon lateralis</name>
    <dbReference type="NCBI Taxonomy" id="208331"/>
    <lineage>
        <taxon>Eukaryota</taxon>
        <taxon>Metazoa</taxon>
        <taxon>Chordata</taxon>
        <taxon>Craniata</taxon>
        <taxon>Vertebrata</taxon>
        <taxon>Euteleostomi</taxon>
        <taxon>Actinopterygii</taxon>
        <taxon>Neopterygii</taxon>
        <taxon>Teleostei</taxon>
        <taxon>Neoteleostei</taxon>
        <taxon>Acanthomorphata</taxon>
        <taxon>Ovalentaria</taxon>
        <taxon>Atherinomorphae</taxon>
        <taxon>Cyprinodontiformes</taxon>
        <taxon>Goodeidae</taxon>
        <taxon>Characodon</taxon>
    </lineage>
</organism>
<proteinExistence type="predicted"/>
<evidence type="ECO:0000313" key="1">
    <source>
        <dbReference type="EMBL" id="MED6293183.1"/>
    </source>
</evidence>
<protein>
    <submittedName>
        <fullName evidence="1">Uncharacterized protein</fullName>
    </submittedName>
</protein>
<dbReference type="EMBL" id="JAHUTJ010074235">
    <property type="protein sequence ID" value="MED6293183.1"/>
    <property type="molecule type" value="Genomic_DNA"/>
</dbReference>
<comment type="caution">
    <text evidence="1">The sequence shown here is derived from an EMBL/GenBank/DDBJ whole genome shotgun (WGS) entry which is preliminary data.</text>
</comment>
<keyword evidence="2" id="KW-1185">Reference proteome</keyword>
<name>A0ABU7F148_9TELE</name>
<gene>
    <name evidence="1" type="ORF">CHARACLAT_008075</name>
</gene>
<dbReference type="Proteomes" id="UP001352852">
    <property type="component" value="Unassembled WGS sequence"/>
</dbReference>